<dbReference type="RefSeq" id="WP_343065642.1">
    <property type="nucleotide sequence ID" value="NZ_BAABEG010000004.1"/>
</dbReference>
<sequence length="53" mass="5566">MKAQNVPFAVASAYQEPERFGGAVLAGVPKVGKQTDELNLLAVLAQLINPDVS</sequence>
<organism evidence="1 2">
    <name type="scientific">Aminobacter aganoensis</name>
    <dbReference type="NCBI Taxonomy" id="83264"/>
    <lineage>
        <taxon>Bacteria</taxon>
        <taxon>Pseudomonadati</taxon>
        <taxon>Pseudomonadota</taxon>
        <taxon>Alphaproteobacteria</taxon>
        <taxon>Hyphomicrobiales</taxon>
        <taxon>Phyllobacteriaceae</taxon>
        <taxon>Aminobacter</taxon>
    </lineage>
</organism>
<dbReference type="Proteomes" id="UP000536262">
    <property type="component" value="Unassembled WGS sequence"/>
</dbReference>
<evidence type="ECO:0000313" key="1">
    <source>
        <dbReference type="EMBL" id="MBB6357282.1"/>
    </source>
</evidence>
<evidence type="ECO:0000313" key="2">
    <source>
        <dbReference type="Proteomes" id="UP000536262"/>
    </source>
</evidence>
<gene>
    <name evidence="1" type="ORF">GGR00_005103</name>
</gene>
<name>A0A7X0KNL0_9HYPH</name>
<keyword evidence="2" id="KW-1185">Reference proteome</keyword>
<protein>
    <submittedName>
        <fullName evidence="1">Uncharacterized protein</fullName>
    </submittedName>
</protein>
<accession>A0A7X0KNL0</accession>
<comment type="caution">
    <text evidence="1">The sequence shown here is derived from an EMBL/GenBank/DDBJ whole genome shotgun (WGS) entry which is preliminary data.</text>
</comment>
<proteinExistence type="predicted"/>
<dbReference type="EMBL" id="JACHOU010000022">
    <property type="protein sequence ID" value="MBB6357282.1"/>
    <property type="molecule type" value="Genomic_DNA"/>
</dbReference>
<reference evidence="1 2" key="1">
    <citation type="submission" date="2020-08" db="EMBL/GenBank/DDBJ databases">
        <title>Genomic Encyclopedia of Type Strains, Phase IV (KMG-IV): sequencing the most valuable type-strain genomes for metagenomic binning, comparative biology and taxonomic classification.</title>
        <authorList>
            <person name="Goeker M."/>
        </authorList>
    </citation>
    <scope>NUCLEOTIDE SEQUENCE [LARGE SCALE GENOMIC DNA]</scope>
    <source>
        <strain evidence="1 2">DSM 7051</strain>
    </source>
</reference>
<dbReference type="AlphaFoldDB" id="A0A7X0KNL0"/>